<reference evidence="2 3" key="1">
    <citation type="submission" date="2020-08" db="EMBL/GenBank/DDBJ databases">
        <title>Genomic Encyclopedia of Type Strains, Phase IV (KMG-IV): sequencing the most valuable type-strain genomes for metagenomic binning, comparative biology and taxonomic classification.</title>
        <authorList>
            <person name="Goeker M."/>
        </authorList>
    </citation>
    <scope>NUCLEOTIDE SEQUENCE [LARGE SCALE GENOMIC DNA]</scope>
    <source>
        <strain evidence="2 3">DSM 103526</strain>
    </source>
</reference>
<feature type="compositionally biased region" description="Polar residues" evidence="1">
    <location>
        <begin position="415"/>
        <end position="436"/>
    </location>
</feature>
<feature type="compositionally biased region" description="Low complexity" evidence="1">
    <location>
        <begin position="516"/>
        <end position="526"/>
    </location>
</feature>
<keyword evidence="3" id="KW-1185">Reference proteome</keyword>
<feature type="region of interest" description="Disordered" evidence="1">
    <location>
        <begin position="511"/>
        <end position="533"/>
    </location>
</feature>
<name>A0A841KRI2_9FIRM</name>
<evidence type="ECO:0000313" key="3">
    <source>
        <dbReference type="Proteomes" id="UP000579281"/>
    </source>
</evidence>
<dbReference type="InterPro" id="IPR014867">
    <property type="entry name" value="Spore_coat_CotH_CotH2/3/7"/>
</dbReference>
<protein>
    <submittedName>
        <fullName evidence="2">Spore coat protein CotH</fullName>
    </submittedName>
</protein>
<dbReference type="RefSeq" id="WP_184310679.1">
    <property type="nucleotide sequence ID" value="NZ_JACHEN010000012.1"/>
</dbReference>
<dbReference type="PANTHER" id="PTHR40050:SF1">
    <property type="entry name" value="INNER SPORE COAT PROTEIN H"/>
    <property type="match status" value="1"/>
</dbReference>
<dbReference type="AlphaFoldDB" id="A0A841KRI2"/>
<evidence type="ECO:0000313" key="2">
    <source>
        <dbReference type="EMBL" id="MBB6216146.1"/>
    </source>
</evidence>
<evidence type="ECO:0000256" key="1">
    <source>
        <dbReference type="SAM" id="MobiDB-lite"/>
    </source>
</evidence>
<feature type="region of interest" description="Disordered" evidence="1">
    <location>
        <begin position="415"/>
        <end position="493"/>
    </location>
</feature>
<dbReference type="EMBL" id="JACHEN010000012">
    <property type="protein sequence ID" value="MBB6216146.1"/>
    <property type="molecule type" value="Genomic_DNA"/>
</dbReference>
<dbReference type="Pfam" id="PF08757">
    <property type="entry name" value="CotH"/>
    <property type="match status" value="1"/>
</dbReference>
<dbReference type="PANTHER" id="PTHR40050">
    <property type="entry name" value="INNER SPORE COAT PROTEIN H"/>
    <property type="match status" value="1"/>
</dbReference>
<dbReference type="Proteomes" id="UP000579281">
    <property type="component" value="Unassembled WGS sequence"/>
</dbReference>
<organism evidence="2 3">
    <name type="scientific">Anaerosolibacter carboniphilus</name>
    <dbReference type="NCBI Taxonomy" id="1417629"/>
    <lineage>
        <taxon>Bacteria</taxon>
        <taxon>Bacillati</taxon>
        <taxon>Bacillota</taxon>
        <taxon>Clostridia</taxon>
        <taxon>Peptostreptococcales</taxon>
        <taxon>Thermotaleaceae</taxon>
        <taxon>Anaerosolibacter</taxon>
    </lineage>
</organism>
<comment type="caution">
    <text evidence="2">The sequence shown here is derived from an EMBL/GenBank/DDBJ whole genome shotgun (WGS) entry which is preliminary data.</text>
</comment>
<proteinExistence type="predicted"/>
<keyword evidence="2" id="KW-0946">Virion</keyword>
<feature type="compositionally biased region" description="Gly residues" evidence="1">
    <location>
        <begin position="479"/>
        <end position="490"/>
    </location>
</feature>
<gene>
    <name evidence="2" type="ORF">HNQ80_002245</name>
</gene>
<keyword evidence="2" id="KW-0167">Capsid protein</keyword>
<accession>A0A841KRI2</accession>
<sequence>MENKTIMKKIAAVALALVFLLGSITILRIYAADKSNQSGDTIVTESTTKATTGYEDLFKKDSVKDIYIEVSETDWKSMLADPLAEEYKSASVKMDGITLENVGFRTKGNLTLRSVANSDSDRYSFRIKLDKYVKGQSLLGLDEFVLNNMYADPSYMREYLSYEALRIIGADVPLANFANIYINGELYGFYLFVEAVDDSFLERSFGEVDGNLYKQEQGSTLQHIEGSSYDKSELKVGDDTSKTDLKNFIKILNEMPEGEKGDIEKVLDVDSALRYIAANTVLGNYDSYSGNMAQNYYLYGQDGKFTVIPWDYNMSIGGFGGGGDQTTIPIDEPVLGVKVENLPLIDNLLAVEEYKEEYHGYIKDLLGYLENFEGRVTELAKIIRPYVEADPTKFYTMEQFEANISYSEVKAEAAQTSITPQEKQGLPQQPQNQTGAATDDSKNVNGFSGNRPEPPQGMPEGFENGDRPEPPQGAIDGNMKGGPGGRGMMGGSTSIMNFIRDRVANILQQLSGELPTTGNTTMNNSRGGNGNNR</sequence>